<evidence type="ECO:0000313" key="3">
    <source>
        <dbReference type="Proteomes" id="UP000249754"/>
    </source>
</evidence>
<gene>
    <name evidence="2" type="ORF">LY11_03524</name>
</gene>
<evidence type="ECO:0000313" key="2">
    <source>
        <dbReference type="EMBL" id="RAJ27233.1"/>
    </source>
</evidence>
<organism evidence="2 3">
    <name type="scientific">Pedobacter cryoconitis</name>
    <dbReference type="NCBI Taxonomy" id="188932"/>
    <lineage>
        <taxon>Bacteria</taxon>
        <taxon>Pseudomonadati</taxon>
        <taxon>Bacteroidota</taxon>
        <taxon>Sphingobacteriia</taxon>
        <taxon>Sphingobacteriales</taxon>
        <taxon>Sphingobacteriaceae</taxon>
        <taxon>Pedobacter</taxon>
    </lineage>
</organism>
<keyword evidence="1" id="KW-0732">Signal</keyword>
<feature type="chain" id="PRO_5016344690" description="Beta-lactamase-inhibitor-like PepSY-like domain-containing protein" evidence="1">
    <location>
        <begin position="19"/>
        <end position="157"/>
    </location>
</feature>
<dbReference type="AlphaFoldDB" id="A0A327SHZ3"/>
<sequence>MKYALTFLLCLFGLFSSAQHFKLNQLESLIGQSVSSVTDSLVLHNWEVRPELSGKQGNQLYQTFSYGNHALEKSKALSWFRIQADNEVTNQLYYQLNEPEAYQLILDEIKLSGAEKKDIQEIEAKQISTYYISTDYIFQTIVGNDSYTIMVMPNKQP</sequence>
<dbReference type="OrthoDB" id="759827at2"/>
<proteinExistence type="predicted"/>
<feature type="signal peptide" evidence="1">
    <location>
        <begin position="1"/>
        <end position="18"/>
    </location>
</feature>
<name>A0A327SHZ3_9SPHI</name>
<evidence type="ECO:0000256" key="1">
    <source>
        <dbReference type="SAM" id="SignalP"/>
    </source>
</evidence>
<dbReference type="RefSeq" id="WP_111634940.1">
    <property type="nucleotide sequence ID" value="NZ_QLLR01000020.1"/>
</dbReference>
<comment type="caution">
    <text evidence="2">The sequence shown here is derived from an EMBL/GenBank/DDBJ whole genome shotgun (WGS) entry which is preliminary data.</text>
</comment>
<reference evidence="2 3" key="1">
    <citation type="submission" date="2018-06" db="EMBL/GenBank/DDBJ databases">
        <title>Genomic Encyclopedia of Archaeal and Bacterial Type Strains, Phase II (KMG-II): from individual species to whole genera.</title>
        <authorList>
            <person name="Goeker M."/>
        </authorList>
    </citation>
    <scope>NUCLEOTIDE SEQUENCE [LARGE SCALE GENOMIC DNA]</scope>
    <source>
        <strain evidence="2 3">DSM 14825</strain>
    </source>
</reference>
<protein>
    <recommendedName>
        <fullName evidence="4">Beta-lactamase-inhibitor-like PepSY-like domain-containing protein</fullName>
    </recommendedName>
</protein>
<dbReference type="EMBL" id="QLLR01000020">
    <property type="protein sequence ID" value="RAJ27233.1"/>
    <property type="molecule type" value="Genomic_DNA"/>
</dbReference>
<evidence type="ECO:0008006" key="4">
    <source>
        <dbReference type="Google" id="ProtNLM"/>
    </source>
</evidence>
<accession>A0A327SHZ3</accession>
<dbReference type="Proteomes" id="UP000249754">
    <property type="component" value="Unassembled WGS sequence"/>
</dbReference>